<protein>
    <recommendedName>
        <fullName evidence="7">OCEL domain-containing protein</fullName>
    </recommendedName>
</protein>
<evidence type="ECO:0000256" key="1">
    <source>
        <dbReference type="ARBA" id="ARBA00004123"/>
    </source>
</evidence>
<evidence type="ECO:0000259" key="7">
    <source>
        <dbReference type="PROSITE" id="PS51980"/>
    </source>
</evidence>
<dbReference type="GO" id="GO:0008023">
    <property type="term" value="C:transcription elongation factor complex"/>
    <property type="evidence" value="ECO:0007669"/>
    <property type="project" value="InterPro"/>
</dbReference>
<dbReference type="SUPFAM" id="SSF46785">
    <property type="entry name" value="Winged helix' DNA-binding domain"/>
    <property type="match status" value="1"/>
</dbReference>
<dbReference type="GO" id="GO:0032968">
    <property type="term" value="P:positive regulation of transcription elongation by RNA polymerase II"/>
    <property type="evidence" value="ECO:0007669"/>
    <property type="project" value="TreeGrafter"/>
</dbReference>
<dbReference type="InterPro" id="IPR036390">
    <property type="entry name" value="WH_DNA-bd_sf"/>
</dbReference>
<evidence type="ECO:0000313" key="8">
    <source>
        <dbReference type="EMBL" id="CRZ10288.1"/>
    </source>
</evidence>
<name>A0A0H5R845_9EUKA</name>
<dbReference type="AlphaFoldDB" id="A0A0H5R845"/>
<feature type="region of interest" description="Disordered" evidence="6">
    <location>
        <begin position="99"/>
        <end position="188"/>
    </location>
</feature>
<feature type="compositionally biased region" description="Low complexity" evidence="6">
    <location>
        <begin position="112"/>
        <end position="126"/>
    </location>
</feature>
<evidence type="ECO:0000256" key="3">
    <source>
        <dbReference type="ARBA" id="ARBA00023015"/>
    </source>
</evidence>
<dbReference type="GO" id="GO:0042795">
    <property type="term" value="P:snRNA transcription by RNA polymerase II"/>
    <property type="evidence" value="ECO:0007669"/>
    <property type="project" value="TreeGrafter"/>
</dbReference>
<evidence type="ECO:0000256" key="2">
    <source>
        <dbReference type="ARBA" id="ARBA00009171"/>
    </source>
</evidence>
<feature type="compositionally biased region" description="Polar residues" evidence="6">
    <location>
        <begin position="127"/>
        <end position="145"/>
    </location>
</feature>
<dbReference type="Pfam" id="PF10390">
    <property type="entry name" value="ELL"/>
    <property type="match status" value="1"/>
</dbReference>
<dbReference type="InterPro" id="IPR042065">
    <property type="entry name" value="E3_ELL-like"/>
</dbReference>
<dbReference type="Pfam" id="PF07303">
    <property type="entry name" value="Occludin_ELL"/>
    <property type="match status" value="1"/>
</dbReference>
<dbReference type="InterPro" id="IPR019464">
    <property type="entry name" value="ELL_N"/>
</dbReference>
<reference evidence="8" key="1">
    <citation type="submission" date="2015-04" db="EMBL/GenBank/DDBJ databases">
        <title>The genome sequence of the plant pathogenic Rhizarian Plasmodiophora brassicae reveals insights in its biotrophic life cycle and the origin of chitin synthesis.</title>
        <authorList>
            <person name="Schwelm A."/>
            <person name="Fogelqvist J."/>
            <person name="Knaust A."/>
            <person name="Julke S."/>
            <person name="Lilja T."/>
            <person name="Dhandapani V."/>
            <person name="Bonilla-Rosso G."/>
            <person name="Karlsson M."/>
            <person name="Shevchenko A."/>
            <person name="Choi S.R."/>
            <person name="Kim H.G."/>
            <person name="Park J.Y."/>
            <person name="Lim Y.P."/>
            <person name="Ludwig-Muller J."/>
            <person name="Dixelius C."/>
        </authorList>
    </citation>
    <scope>NUCLEOTIDE SEQUENCE</scope>
    <source>
        <tissue evidence="8">Potato root galls</tissue>
    </source>
</reference>
<organism evidence="8">
    <name type="scientific">Spongospora subterranea</name>
    <dbReference type="NCBI Taxonomy" id="70186"/>
    <lineage>
        <taxon>Eukaryota</taxon>
        <taxon>Sar</taxon>
        <taxon>Rhizaria</taxon>
        <taxon>Endomyxa</taxon>
        <taxon>Phytomyxea</taxon>
        <taxon>Plasmodiophorida</taxon>
        <taxon>Plasmodiophoridae</taxon>
        <taxon>Spongospora</taxon>
    </lineage>
</organism>
<dbReference type="SUPFAM" id="SSF144292">
    <property type="entry name" value="occludin/ELL-like"/>
    <property type="match status" value="1"/>
</dbReference>
<comment type="similarity">
    <text evidence="2">Belongs to the ELL/occludin family.</text>
</comment>
<accession>A0A0H5R845</accession>
<dbReference type="Gene3D" id="1.10.10.2670">
    <property type="entry name" value="E3 ubiquitin-protein ligase"/>
    <property type="match status" value="1"/>
</dbReference>
<feature type="domain" description="OCEL" evidence="7">
    <location>
        <begin position="366"/>
        <end position="473"/>
    </location>
</feature>
<dbReference type="PROSITE" id="PS51980">
    <property type="entry name" value="OCEL"/>
    <property type="match status" value="1"/>
</dbReference>
<feature type="compositionally biased region" description="Low complexity" evidence="6">
    <location>
        <begin position="329"/>
        <end position="338"/>
    </location>
</feature>
<keyword evidence="3" id="KW-0805">Transcription regulation</keyword>
<dbReference type="InterPro" id="IPR031176">
    <property type="entry name" value="ELL/occludin"/>
</dbReference>
<comment type="subcellular location">
    <subcellularLocation>
        <location evidence="1">Nucleus</location>
    </subcellularLocation>
</comment>
<evidence type="ECO:0000256" key="4">
    <source>
        <dbReference type="ARBA" id="ARBA00023163"/>
    </source>
</evidence>
<dbReference type="EMBL" id="HACM01009846">
    <property type="protein sequence ID" value="CRZ10288.1"/>
    <property type="molecule type" value="Transcribed_RNA"/>
</dbReference>
<dbReference type="GO" id="GO:0000987">
    <property type="term" value="F:cis-regulatory region sequence-specific DNA binding"/>
    <property type="evidence" value="ECO:0007669"/>
    <property type="project" value="TreeGrafter"/>
</dbReference>
<proteinExistence type="inferred from homology"/>
<keyword evidence="4" id="KW-0804">Transcription</keyword>
<dbReference type="PANTHER" id="PTHR23288:SF17">
    <property type="entry name" value="RNA POLYMERASE II ELONGATION FACTOR ELL"/>
    <property type="match status" value="1"/>
</dbReference>
<dbReference type="Gene3D" id="6.10.140.340">
    <property type="match status" value="1"/>
</dbReference>
<dbReference type="GO" id="GO:0006368">
    <property type="term" value="P:transcription elongation by RNA polymerase II"/>
    <property type="evidence" value="ECO:0007669"/>
    <property type="project" value="InterPro"/>
</dbReference>
<feature type="region of interest" description="Disordered" evidence="6">
    <location>
        <begin position="301"/>
        <end position="372"/>
    </location>
</feature>
<dbReference type="PANTHER" id="PTHR23288">
    <property type="entry name" value="OCCLUDIN AND RNA POLYMERASE II ELONGATION FACTOR ELL"/>
    <property type="match status" value="1"/>
</dbReference>
<feature type="compositionally biased region" description="Polar residues" evidence="6">
    <location>
        <begin position="342"/>
        <end position="365"/>
    </location>
</feature>
<evidence type="ECO:0000256" key="6">
    <source>
        <dbReference type="SAM" id="MobiDB-lite"/>
    </source>
</evidence>
<keyword evidence="5" id="KW-0539">Nucleus</keyword>
<dbReference type="InterPro" id="IPR010844">
    <property type="entry name" value="Occludin_ELL"/>
</dbReference>
<evidence type="ECO:0000256" key="5">
    <source>
        <dbReference type="ARBA" id="ARBA00023242"/>
    </source>
</evidence>
<sequence>MISTHPLITCSNPSSTGRSAPCMTIRLTPQTLAALSAQPAPAVSFCLSDRTITIAGTTHTLQAFDEDPSLCEIYRLKGSDLIQIGNINQKLIVQRDVSSSGNGNHIAKPIESSSVNSNPYSNSTYSKQTGVKRNNGSINRSNSETSLKKRVTSANTTPIRVNKSPVDMKANPSSPDRHSAPVRPSSRINSSLPLRKQILHLLAIQPMSAAGLAKRLSQTTKSLASVLKAVATYEMPGRYRAKNSLLAELHVDAWPYSPEEKTIVIKNIGQIDAAADDGNNQCDNSLDTSPESFPVAIDIRPLRIEGRSHPPKSTPKSSSVTPLHPPSTAPSVTPASTVKIPYTSTAKTTSSHQANGSTNSKTTAAPLSARSVAPIESHEQYLSYRARFEKTYPRYSAVDARLKQIAEEFNTLAAMLDSPQCPVLEKRKLQVQVKNLYSEVKPEVDQLKGEFRSMHEEMAALKSCIKAYVDSYKPDS</sequence>